<dbReference type="InterPro" id="IPR017441">
    <property type="entry name" value="Protein_kinase_ATP_BS"/>
</dbReference>
<accession>A0AAP0LZP3</accession>
<dbReference type="FunFam" id="3.30.200.20:FF:000042">
    <property type="entry name" value="Aurora kinase A"/>
    <property type="match status" value="1"/>
</dbReference>
<keyword evidence="14" id="KW-1185">Reference proteome</keyword>
<evidence type="ECO:0000256" key="11">
    <source>
        <dbReference type="SAM" id="MobiDB-lite"/>
    </source>
</evidence>
<keyword evidence="4" id="KW-0808">Transferase</keyword>
<evidence type="ECO:0000313" key="13">
    <source>
        <dbReference type="EMBL" id="KAK9188635.1"/>
    </source>
</evidence>
<evidence type="ECO:0000313" key="14">
    <source>
        <dbReference type="Proteomes" id="UP001428341"/>
    </source>
</evidence>
<dbReference type="Pfam" id="PF00069">
    <property type="entry name" value="Pkinase"/>
    <property type="match status" value="1"/>
</dbReference>
<reference evidence="13 14" key="1">
    <citation type="submission" date="2024-05" db="EMBL/GenBank/DDBJ databases">
        <title>Haplotype-resolved chromosome-level genome assembly of Huyou (Citrus changshanensis).</title>
        <authorList>
            <person name="Miao C."/>
            <person name="Chen W."/>
            <person name="Wu Y."/>
            <person name="Wang L."/>
            <person name="Zhao S."/>
            <person name="Grierson D."/>
            <person name="Xu C."/>
            <person name="Chen K."/>
        </authorList>
    </citation>
    <scope>NUCLEOTIDE SEQUENCE [LARGE SCALE GENOMIC DNA]</scope>
    <source>
        <strain evidence="13">01-14</strain>
        <tissue evidence="13">Leaf</tissue>
    </source>
</reference>
<evidence type="ECO:0000256" key="8">
    <source>
        <dbReference type="ARBA" id="ARBA00047899"/>
    </source>
</evidence>
<feature type="domain" description="Protein kinase" evidence="12">
    <location>
        <begin position="190"/>
        <end position="444"/>
    </location>
</feature>
<dbReference type="InterPro" id="IPR011009">
    <property type="entry name" value="Kinase-like_dom_sf"/>
</dbReference>
<evidence type="ECO:0000259" key="12">
    <source>
        <dbReference type="PROSITE" id="PS50011"/>
    </source>
</evidence>
<proteinExistence type="inferred from homology"/>
<dbReference type="AlphaFoldDB" id="A0AAP0LZP3"/>
<keyword evidence="6" id="KW-0418">Kinase</keyword>
<dbReference type="EMBL" id="JBCGBO010000007">
    <property type="protein sequence ID" value="KAK9188635.1"/>
    <property type="molecule type" value="Genomic_DNA"/>
</dbReference>
<dbReference type="EC" id="2.7.11.1" evidence="2"/>
<evidence type="ECO:0000256" key="2">
    <source>
        <dbReference type="ARBA" id="ARBA00012513"/>
    </source>
</evidence>
<evidence type="ECO:0000256" key="7">
    <source>
        <dbReference type="ARBA" id="ARBA00022840"/>
    </source>
</evidence>
<evidence type="ECO:0000256" key="10">
    <source>
        <dbReference type="PROSITE-ProRule" id="PRU10141"/>
    </source>
</evidence>
<evidence type="ECO:0000256" key="4">
    <source>
        <dbReference type="ARBA" id="ARBA00022679"/>
    </source>
</evidence>
<dbReference type="SUPFAM" id="SSF56112">
    <property type="entry name" value="Protein kinase-like (PK-like)"/>
    <property type="match status" value="1"/>
</dbReference>
<dbReference type="InterPro" id="IPR050629">
    <property type="entry name" value="STE20/SPS1-PAK"/>
</dbReference>
<feature type="compositionally biased region" description="Acidic residues" evidence="11">
    <location>
        <begin position="77"/>
        <end position="86"/>
    </location>
</feature>
<dbReference type="PANTHER" id="PTHR48012:SF18">
    <property type="entry name" value="HAPPYHOUR, ISOFORM A"/>
    <property type="match status" value="1"/>
</dbReference>
<dbReference type="Gene3D" id="1.10.510.10">
    <property type="entry name" value="Transferase(Phosphotransferase) domain 1"/>
    <property type="match status" value="1"/>
</dbReference>
<evidence type="ECO:0000256" key="3">
    <source>
        <dbReference type="ARBA" id="ARBA00022527"/>
    </source>
</evidence>
<gene>
    <name evidence="13" type="ORF">WN944_020040</name>
</gene>
<organism evidence="13 14">
    <name type="scientific">Citrus x changshan-huyou</name>
    <dbReference type="NCBI Taxonomy" id="2935761"/>
    <lineage>
        <taxon>Eukaryota</taxon>
        <taxon>Viridiplantae</taxon>
        <taxon>Streptophyta</taxon>
        <taxon>Embryophyta</taxon>
        <taxon>Tracheophyta</taxon>
        <taxon>Spermatophyta</taxon>
        <taxon>Magnoliopsida</taxon>
        <taxon>eudicotyledons</taxon>
        <taxon>Gunneridae</taxon>
        <taxon>Pentapetalae</taxon>
        <taxon>rosids</taxon>
        <taxon>malvids</taxon>
        <taxon>Sapindales</taxon>
        <taxon>Rutaceae</taxon>
        <taxon>Aurantioideae</taxon>
        <taxon>Citrus</taxon>
    </lineage>
</organism>
<name>A0AAP0LZP3_9ROSI</name>
<evidence type="ECO:0000256" key="6">
    <source>
        <dbReference type="ARBA" id="ARBA00022777"/>
    </source>
</evidence>
<dbReference type="GO" id="GO:0035556">
    <property type="term" value="P:intracellular signal transduction"/>
    <property type="evidence" value="ECO:0007669"/>
    <property type="project" value="TreeGrafter"/>
</dbReference>
<feature type="binding site" evidence="10">
    <location>
        <position position="219"/>
    </location>
    <ligand>
        <name>ATP</name>
        <dbReference type="ChEBI" id="CHEBI:30616"/>
    </ligand>
</feature>
<dbReference type="CDD" id="cd06613">
    <property type="entry name" value="STKc_MAP4K3_like"/>
    <property type="match status" value="1"/>
</dbReference>
<dbReference type="GO" id="GO:0004674">
    <property type="term" value="F:protein serine/threonine kinase activity"/>
    <property type="evidence" value="ECO:0007669"/>
    <property type="project" value="UniProtKB-KW"/>
</dbReference>
<comment type="catalytic activity">
    <reaction evidence="8">
        <text>L-threonyl-[protein] + ATP = O-phospho-L-threonyl-[protein] + ADP + H(+)</text>
        <dbReference type="Rhea" id="RHEA:46608"/>
        <dbReference type="Rhea" id="RHEA-COMP:11060"/>
        <dbReference type="Rhea" id="RHEA-COMP:11605"/>
        <dbReference type="ChEBI" id="CHEBI:15378"/>
        <dbReference type="ChEBI" id="CHEBI:30013"/>
        <dbReference type="ChEBI" id="CHEBI:30616"/>
        <dbReference type="ChEBI" id="CHEBI:61977"/>
        <dbReference type="ChEBI" id="CHEBI:456216"/>
        <dbReference type="EC" id="2.7.11.1"/>
    </reaction>
</comment>
<feature type="compositionally biased region" description="Polar residues" evidence="11">
    <location>
        <begin position="169"/>
        <end position="179"/>
    </location>
</feature>
<dbReference type="Proteomes" id="UP001428341">
    <property type="component" value="Unassembled WGS sequence"/>
</dbReference>
<dbReference type="SMART" id="SM00220">
    <property type="entry name" value="S_TKc"/>
    <property type="match status" value="1"/>
</dbReference>
<evidence type="ECO:0000256" key="9">
    <source>
        <dbReference type="ARBA" id="ARBA00048679"/>
    </source>
</evidence>
<keyword evidence="7 10" id="KW-0067">ATP-binding</keyword>
<dbReference type="PROSITE" id="PS50011">
    <property type="entry name" value="PROTEIN_KINASE_DOM"/>
    <property type="match status" value="1"/>
</dbReference>
<keyword evidence="3" id="KW-0723">Serine/threonine-protein kinase</keyword>
<protein>
    <recommendedName>
        <fullName evidence="2">non-specific serine/threonine protein kinase</fullName>
        <ecNumber evidence="2">2.7.11.1</ecNumber>
    </recommendedName>
</protein>
<feature type="compositionally biased region" description="Acidic residues" evidence="11">
    <location>
        <begin position="27"/>
        <end position="38"/>
    </location>
</feature>
<comment type="catalytic activity">
    <reaction evidence="9">
        <text>L-seryl-[protein] + ATP = O-phospho-L-seryl-[protein] + ADP + H(+)</text>
        <dbReference type="Rhea" id="RHEA:17989"/>
        <dbReference type="Rhea" id="RHEA-COMP:9863"/>
        <dbReference type="Rhea" id="RHEA-COMP:11604"/>
        <dbReference type="ChEBI" id="CHEBI:15378"/>
        <dbReference type="ChEBI" id="CHEBI:29999"/>
        <dbReference type="ChEBI" id="CHEBI:30616"/>
        <dbReference type="ChEBI" id="CHEBI:83421"/>
        <dbReference type="ChEBI" id="CHEBI:456216"/>
        <dbReference type="EC" id="2.7.11.1"/>
    </reaction>
</comment>
<dbReference type="PANTHER" id="PTHR48012">
    <property type="entry name" value="STERILE20-LIKE KINASE, ISOFORM B-RELATED"/>
    <property type="match status" value="1"/>
</dbReference>
<evidence type="ECO:0000256" key="1">
    <source>
        <dbReference type="ARBA" id="ARBA00008874"/>
    </source>
</evidence>
<feature type="region of interest" description="Disordered" evidence="11">
    <location>
        <begin position="1"/>
        <end position="88"/>
    </location>
</feature>
<comment type="similarity">
    <text evidence="1">Belongs to the protein kinase superfamily. STE Ser/Thr protein kinase family. STE20 subfamily.</text>
</comment>
<keyword evidence="5 10" id="KW-0547">Nucleotide-binding</keyword>
<sequence length="732" mass="81291">MDHTPTSRRTPKPPSRSEIYSTVVIHDDDDDDDDDEETRYDSDSRTNYSQNDAVMEDDDSLPPLLKRLPKDFGAAPPEDDDEEDGDFGTMIIKTRTKTKAKNSRTIVNKPYSEFKKTDGDDEFGTFVVRSKDGERRSGGYDDSTMGRAVASMRRFGSSSSLHGEDVRQQTKVSSSSIPESVTREDPTTKYELLNELGKGSYGAVYKARDLKTSELVAIKVISLSEGEEGYEEIRGEIEMLQQCSHPNVVRYLGSYQGEEYLWIVMEYCGGGSVADLMNVTEEPLEEYQIAYICREALKGLAYLHSIFKVHRDIKGGNILLTDQGEVKLGDFGVAAQLTRTMSKRNTFIGTPHWMAPEVIQESRYDGKVDVWALGVSAIEMAEGLPPRSTVHPMRVLFMISIEPAPMLEDKEKWSLVFHDFVAKCLTKEPRARPTAGEMLKHKFIERCKCGATAMLPKIEKARQIRASMAQQAQNILSDEPEVNATMGPKLNEDYGDTVPSKPQVQVTNEVLATSTLKKQHTLEDMEEVPDSFGYPIRVDGAAGVALNNKLVGESHHLTHTIQPSSAENLKTTISQGQIGSGRDTGSGTLKSETVSKKAFALQDKLWSIYAAGNTVPIPILRATDISPIALLSDNVLGAMQHDNKGTVAVEALQELFTGDGQSKKGRRGQNEIPLPPSVYQRLTSSSTLLNLAQALAYHRMCYDEMPLQELQVTQEEQTIQNLCDTLRTILRL</sequence>
<comment type="caution">
    <text evidence="13">The sequence shown here is derived from an EMBL/GenBank/DDBJ whole genome shotgun (WGS) entry which is preliminary data.</text>
</comment>
<evidence type="ECO:0000256" key="5">
    <source>
        <dbReference type="ARBA" id="ARBA00022741"/>
    </source>
</evidence>
<dbReference type="InterPro" id="IPR000719">
    <property type="entry name" value="Prot_kinase_dom"/>
</dbReference>
<dbReference type="PROSITE" id="PS00107">
    <property type="entry name" value="PROTEIN_KINASE_ATP"/>
    <property type="match status" value="1"/>
</dbReference>
<dbReference type="FunFam" id="1.10.510.10:FF:000207">
    <property type="entry name" value="serine/threonine-protein kinase dst1 isoform X1"/>
    <property type="match status" value="1"/>
</dbReference>
<dbReference type="GO" id="GO:0005524">
    <property type="term" value="F:ATP binding"/>
    <property type="evidence" value="ECO:0007669"/>
    <property type="project" value="UniProtKB-UniRule"/>
</dbReference>
<dbReference type="GO" id="GO:0005737">
    <property type="term" value="C:cytoplasm"/>
    <property type="evidence" value="ECO:0007669"/>
    <property type="project" value="TreeGrafter"/>
</dbReference>
<feature type="region of interest" description="Disordered" evidence="11">
    <location>
        <begin position="155"/>
        <end position="186"/>
    </location>
</feature>